<feature type="chain" id="PRO_5038393371" description="Ig-like domain-containing protein" evidence="1">
    <location>
        <begin position="20"/>
        <end position="462"/>
    </location>
</feature>
<sequence>MSKGLVRRLAALGVGLAMAATMTTGLLTASAAAASTGAAKAATPKVSVVTPKASPKDYEGGCPVRVTFSSKVKIKPTSSRTRVVYRWLHGDGSKSKVKSYTLKGTSARWVSFKESATFNKDVKKNWQALQVLSPRKTTSRKGYFSVDCEKRIVLKPAQRSWVKAHVKVDRSTDSCDSRIDAVGSIRVGKPSWVKYRWLRNGHVVDSGSVKVWDDRRVHYSFKPGGSHKGWVALEIVRPDHTYSGRAYYEVRCEADAKATAAVSAPVDYQGGCPVGRKFHGIVDAHGASTTVKYRWAGPGYRGPVVSLYFPRHSAAQSVSHTVTASESGGVKRRIEIVGPDHTYSNTASTKVTCKDAVVTASISNLRTAPDNATCGLGSSPAVDVFADITVTDPTTLTYHWVINGATTSLPTTVELDRAGVHPVAIGLTPTGPPTIAGDIRLVVTAPNAAAETRAFSYTCPTA</sequence>
<evidence type="ECO:0000313" key="3">
    <source>
        <dbReference type="Proteomes" id="UP000294543"/>
    </source>
</evidence>
<reference evidence="2 3" key="1">
    <citation type="submission" date="2019-03" db="EMBL/GenBank/DDBJ databases">
        <title>Draft genome sequences of novel Actinobacteria.</title>
        <authorList>
            <person name="Sahin N."/>
            <person name="Ay H."/>
            <person name="Saygin H."/>
        </authorList>
    </citation>
    <scope>NUCLEOTIDE SEQUENCE [LARGE SCALE GENOMIC DNA]</scope>
    <source>
        <strain evidence="2 3">KC712</strain>
    </source>
</reference>
<gene>
    <name evidence="2" type="ORF">E1294_22925</name>
</gene>
<keyword evidence="1" id="KW-0732">Signal</keyword>
<evidence type="ECO:0000256" key="1">
    <source>
        <dbReference type="SAM" id="SignalP"/>
    </source>
</evidence>
<dbReference type="Proteomes" id="UP000294543">
    <property type="component" value="Unassembled WGS sequence"/>
</dbReference>
<keyword evidence="3" id="KW-1185">Reference proteome</keyword>
<dbReference type="EMBL" id="SMKP01000065">
    <property type="protein sequence ID" value="TDD18862.1"/>
    <property type="molecule type" value="Genomic_DNA"/>
</dbReference>
<dbReference type="OrthoDB" id="3534992at2"/>
<comment type="caution">
    <text evidence="2">The sequence shown here is derived from an EMBL/GenBank/DDBJ whole genome shotgun (WGS) entry which is preliminary data.</text>
</comment>
<protein>
    <recommendedName>
        <fullName evidence="4">Ig-like domain-containing protein</fullName>
    </recommendedName>
</protein>
<feature type="signal peptide" evidence="1">
    <location>
        <begin position="1"/>
        <end position="19"/>
    </location>
</feature>
<dbReference type="AlphaFoldDB" id="A0A4R4WIP4"/>
<evidence type="ECO:0008006" key="4">
    <source>
        <dbReference type="Google" id="ProtNLM"/>
    </source>
</evidence>
<dbReference type="RefSeq" id="WP_132511330.1">
    <property type="nucleotide sequence ID" value="NZ_SMKP01000065.1"/>
</dbReference>
<name>A0A4R4WIP4_9ACTN</name>
<evidence type="ECO:0000313" key="2">
    <source>
        <dbReference type="EMBL" id="TDD18862.1"/>
    </source>
</evidence>
<organism evidence="2 3">
    <name type="scientific">Nonomuraea diastatica</name>
    <dbReference type="NCBI Taxonomy" id="1848329"/>
    <lineage>
        <taxon>Bacteria</taxon>
        <taxon>Bacillati</taxon>
        <taxon>Actinomycetota</taxon>
        <taxon>Actinomycetes</taxon>
        <taxon>Streptosporangiales</taxon>
        <taxon>Streptosporangiaceae</taxon>
        <taxon>Nonomuraea</taxon>
    </lineage>
</organism>
<accession>A0A4R4WIP4</accession>
<proteinExistence type="predicted"/>